<feature type="transmembrane region" description="Helical" evidence="1">
    <location>
        <begin position="21"/>
        <end position="42"/>
    </location>
</feature>
<keyword evidence="3" id="KW-1185">Reference proteome</keyword>
<accession>W7B2W6</accession>
<dbReference type="AlphaFoldDB" id="W7B2W6"/>
<organism evidence="2 3">
    <name type="scientific">Listeria aquatica FSL S10-1188</name>
    <dbReference type="NCBI Taxonomy" id="1265818"/>
    <lineage>
        <taxon>Bacteria</taxon>
        <taxon>Bacillati</taxon>
        <taxon>Bacillota</taxon>
        <taxon>Bacilli</taxon>
        <taxon>Bacillales</taxon>
        <taxon>Listeriaceae</taxon>
        <taxon>Listeria</taxon>
    </lineage>
</organism>
<evidence type="ECO:0000256" key="1">
    <source>
        <dbReference type="SAM" id="Phobius"/>
    </source>
</evidence>
<evidence type="ECO:0000313" key="2">
    <source>
        <dbReference type="EMBL" id="EUJ19745.1"/>
    </source>
</evidence>
<protein>
    <submittedName>
        <fullName evidence="2">ABC transporter permease</fullName>
    </submittedName>
</protein>
<gene>
    <name evidence="2" type="ORF">MAQA_06223</name>
</gene>
<dbReference type="PATRIC" id="fig|1265818.5.peg.1243"/>
<dbReference type="STRING" id="1265818.MAQA_06223"/>
<evidence type="ECO:0000313" key="3">
    <source>
        <dbReference type="Proteomes" id="UP000019246"/>
    </source>
</evidence>
<sequence>MNKFWVITKQVYKRHVKTKSFIISLLLPLIVAGIALLLPKIMDYFGNDDSAKISVLSNNPAFVQVIKQNKEHFKVNDSITTKKAAGKSA</sequence>
<name>W7B2W6_9LIST</name>
<keyword evidence="1" id="KW-1133">Transmembrane helix</keyword>
<dbReference type="Proteomes" id="UP000019246">
    <property type="component" value="Unassembled WGS sequence"/>
</dbReference>
<keyword evidence="1" id="KW-0812">Transmembrane</keyword>
<comment type="caution">
    <text evidence="2">The sequence shown here is derived from an EMBL/GenBank/DDBJ whole genome shotgun (WGS) entry which is preliminary data.</text>
</comment>
<dbReference type="EMBL" id="AOCG01000006">
    <property type="protein sequence ID" value="EUJ19745.1"/>
    <property type="molecule type" value="Genomic_DNA"/>
</dbReference>
<proteinExistence type="predicted"/>
<keyword evidence="1" id="KW-0472">Membrane</keyword>
<reference evidence="2 3" key="1">
    <citation type="journal article" date="2014" name="Int. J. Syst. Evol. Microbiol.">
        <title>Listeria floridensis sp. nov., Listeria aquatica sp. nov., Listeria cornellensis sp. nov., Listeria riparia sp. nov. and Listeria grandensis sp. nov., from agricultural and natural environments.</title>
        <authorList>
            <person name="den Bakker H.C."/>
            <person name="Warchocki S."/>
            <person name="Wright E.M."/>
            <person name="Allred A.F."/>
            <person name="Ahlstrom C."/>
            <person name="Manuel C.S."/>
            <person name="Stasiewicz M.J."/>
            <person name="Burrell A."/>
            <person name="Roof S."/>
            <person name="Strawn L."/>
            <person name="Fortes E.D."/>
            <person name="Nightingale K.K."/>
            <person name="Kephart D."/>
            <person name="Wiedmann M."/>
        </authorList>
    </citation>
    <scope>NUCLEOTIDE SEQUENCE [LARGE SCALE GENOMIC DNA]</scope>
    <source>
        <strain evidence="2 3">FSL S10-1188</strain>
    </source>
</reference>